<keyword evidence="1" id="KW-0472">Membrane</keyword>
<dbReference type="Proteomes" id="UP000199312">
    <property type="component" value="Unassembled WGS sequence"/>
</dbReference>
<organism evidence="2 3">
    <name type="scientific">Lutibacter maritimus</name>
    <dbReference type="NCBI Taxonomy" id="593133"/>
    <lineage>
        <taxon>Bacteria</taxon>
        <taxon>Pseudomonadati</taxon>
        <taxon>Bacteroidota</taxon>
        <taxon>Flavobacteriia</taxon>
        <taxon>Flavobacteriales</taxon>
        <taxon>Flavobacteriaceae</taxon>
        <taxon>Lutibacter</taxon>
    </lineage>
</organism>
<dbReference type="EMBL" id="FOZP01000016">
    <property type="protein sequence ID" value="SFS82239.1"/>
    <property type="molecule type" value="Genomic_DNA"/>
</dbReference>
<keyword evidence="1" id="KW-1133">Transmembrane helix</keyword>
<dbReference type="OrthoDB" id="679392at2"/>
<feature type="transmembrane region" description="Helical" evidence="1">
    <location>
        <begin position="82"/>
        <end position="100"/>
    </location>
</feature>
<keyword evidence="3" id="KW-1185">Reference proteome</keyword>
<evidence type="ECO:0000313" key="3">
    <source>
        <dbReference type="Proteomes" id="UP000199312"/>
    </source>
</evidence>
<evidence type="ECO:0000313" key="2">
    <source>
        <dbReference type="EMBL" id="SFS82239.1"/>
    </source>
</evidence>
<feature type="transmembrane region" description="Helical" evidence="1">
    <location>
        <begin position="49"/>
        <end position="70"/>
    </location>
</feature>
<keyword evidence="1" id="KW-0812">Transmembrane</keyword>
<protein>
    <recommendedName>
        <fullName evidence="4">DUF998 domain-containing protein</fullName>
    </recommendedName>
</protein>
<dbReference type="RefSeq" id="WP_090230847.1">
    <property type="nucleotide sequence ID" value="NZ_FOZP01000016.1"/>
</dbReference>
<feature type="transmembrane region" description="Helical" evidence="1">
    <location>
        <begin position="165"/>
        <end position="182"/>
    </location>
</feature>
<feature type="transmembrane region" description="Helical" evidence="1">
    <location>
        <begin position="7"/>
        <end position="29"/>
    </location>
</feature>
<name>A0A1I6SZ31_9FLAO</name>
<evidence type="ECO:0008006" key="4">
    <source>
        <dbReference type="Google" id="ProtNLM"/>
    </source>
</evidence>
<feature type="transmembrane region" description="Helical" evidence="1">
    <location>
        <begin position="106"/>
        <end position="127"/>
    </location>
</feature>
<accession>A0A1I6SZ31</accession>
<gene>
    <name evidence="2" type="ORF">SAMN04488006_0218</name>
</gene>
<dbReference type="Pfam" id="PF06197">
    <property type="entry name" value="DUF998"/>
    <property type="match status" value="1"/>
</dbReference>
<reference evidence="3" key="1">
    <citation type="submission" date="2016-10" db="EMBL/GenBank/DDBJ databases">
        <authorList>
            <person name="Varghese N."/>
            <person name="Submissions S."/>
        </authorList>
    </citation>
    <scope>NUCLEOTIDE SEQUENCE [LARGE SCALE GENOMIC DNA]</scope>
    <source>
        <strain evidence="3">DSM 24450</strain>
    </source>
</reference>
<proteinExistence type="predicted"/>
<feature type="transmembrane region" description="Helical" evidence="1">
    <location>
        <begin position="139"/>
        <end position="159"/>
    </location>
</feature>
<dbReference type="AlphaFoldDB" id="A0A1I6SZ31"/>
<evidence type="ECO:0000256" key="1">
    <source>
        <dbReference type="SAM" id="Phobius"/>
    </source>
</evidence>
<dbReference type="InterPro" id="IPR009339">
    <property type="entry name" value="DUF998"/>
</dbReference>
<sequence>MKDKIFVRLGFVIPFIFWTTTIICGYIFTDYNHLTNIVSALGEIGTKSQFIFTTGLVLSAILSVFFIIGLLKVCKNNGLNKFPILIILTFTFSIAGAGLFPLPLRLHGILGSPSILLFLSPFFSIILWRVEKITNIRVFATLSFLIMSLGFLAFFPNILSSYPGLKQRLFHLGWSIWFIYLSREFSILNEK</sequence>